<organism evidence="1 2">
    <name type="scientific">Denticeps clupeoides</name>
    <name type="common">denticle herring</name>
    <dbReference type="NCBI Taxonomy" id="299321"/>
    <lineage>
        <taxon>Eukaryota</taxon>
        <taxon>Metazoa</taxon>
        <taxon>Chordata</taxon>
        <taxon>Craniata</taxon>
        <taxon>Vertebrata</taxon>
        <taxon>Euteleostomi</taxon>
        <taxon>Actinopterygii</taxon>
        <taxon>Neopterygii</taxon>
        <taxon>Teleostei</taxon>
        <taxon>Clupei</taxon>
        <taxon>Clupeiformes</taxon>
        <taxon>Denticipitoidei</taxon>
        <taxon>Denticipitidae</taxon>
        <taxon>Denticeps</taxon>
    </lineage>
</organism>
<dbReference type="GO" id="GO:0005637">
    <property type="term" value="C:nuclear inner membrane"/>
    <property type="evidence" value="ECO:0007669"/>
    <property type="project" value="TreeGrafter"/>
</dbReference>
<reference evidence="1 2" key="1">
    <citation type="submission" date="2020-06" db="EMBL/GenBank/DDBJ databases">
        <authorList>
            <consortium name="Wellcome Sanger Institute Data Sharing"/>
        </authorList>
    </citation>
    <scope>NUCLEOTIDE SEQUENCE [LARGE SCALE GENOMIC DNA]</scope>
</reference>
<dbReference type="PANTHER" id="PTHR35824">
    <property type="entry name" value="MEMBRANE-ANCHORED JUNCTION PROTEIN MAJIN"/>
    <property type="match status" value="1"/>
</dbReference>
<sequence>MPIQAFTFPVPETRFFHAGLNIFKFKIRQGANSSGEETIDREIVNQELEVAVRIVLTYLDDLQPFVTKHFCICPCKFELAVTSNFKLLPFSFHIRSLHMTFNFTTRQNGTFS</sequence>
<dbReference type="Proteomes" id="UP000694580">
    <property type="component" value="Chromosome 1"/>
</dbReference>
<name>A0AAY4A0V6_9TELE</name>
<keyword evidence="2" id="KW-1185">Reference proteome</keyword>
<evidence type="ECO:0000313" key="1">
    <source>
        <dbReference type="Ensembl" id="ENSDCDP00010001515.1"/>
    </source>
</evidence>
<evidence type="ECO:0000313" key="2">
    <source>
        <dbReference type="Proteomes" id="UP000694580"/>
    </source>
</evidence>
<dbReference type="PANTHER" id="PTHR35824:SF1">
    <property type="entry name" value="MEMBRANE-ANCHORED JUNCTION PROTEIN"/>
    <property type="match status" value="1"/>
</dbReference>
<dbReference type="AlphaFoldDB" id="A0AAY4A0V6"/>
<dbReference type="Ensembl" id="ENSDCDT00010001583.1">
    <property type="protein sequence ID" value="ENSDCDP00010001515.1"/>
    <property type="gene ID" value="ENSDCDG00010000795.1"/>
</dbReference>
<dbReference type="GO" id="GO:0003677">
    <property type="term" value="F:DNA binding"/>
    <property type="evidence" value="ECO:0007669"/>
    <property type="project" value="InterPro"/>
</dbReference>
<gene>
    <name evidence="1" type="primary">MAJIN</name>
</gene>
<reference evidence="1" key="2">
    <citation type="submission" date="2025-08" db="UniProtKB">
        <authorList>
            <consortium name="Ensembl"/>
        </authorList>
    </citation>
    <scope>IDENTIFICATION</scope>
</reference>
<dbReference type="GO" id="GO:0070197">
    <property type="term" value="P:meiotic attachment of telomere to nuclear envelope"/>
    <property type="evidence" value="ECO:0007669"/>
    <property type="project" value="TreeGrafter"/>
</dbReference>
<dbReference type="Pfam" id="PF15077">
    <property type="entry name" value="MAJIN"/>
    <property type="match status" value="1"/>
</dbReference>
<dbReference type="InterPro" id="IPR027816">
    <property type="entry name" value="MAJIN"/>
</dbReference>
<accession>A0AAY4A0V6</accession>
<protein>
    <submittedName>
        <fullName evidence="1">Uncharacterized protein</fullName>
    </submittedName>
</protein>
<dbReference type="GeneTree" id="ENSGT00940000168662"/>
<proteinExistence type="predicted"/>
<reference evidence="1" key="3">
    <citation type="submission" date="2025-09" db="UniProtKB">
        <authorList>
            <consortium name="Ensembl"/>
        </authorList>
    </citation>
    <scope>IDENTIFICATION</scope>
</reference>
<dbReference type="GO" id="GO:0007129">
    <property type="term" value="P:homologous chromosome pairing at meiosis"/>
    <property type="evidence" value="ECO:0007669"/>
    <property type="project" value="TreeGrafter"/>
</dbReference>